<dbReference type="VEuPathDB" id="FungiDB:CAGL0H07095g"/>
<dbReference type="SMART" id="SM00028">
    <property type="entry name" value="TPR"/>
    <property type="match status" value="3"/>
</dbReference>
<dbReference type="EMBL" id="LLZZ01000116">
    <property type="protein sequence ID" value="KTB04697.1"/>
    <property type="molecule type" value="Genomic_DNA"/>
</dbReference>
<reference evidence="5 6" key="1">
    <citation type="submission" date="2015-10" db="EMBL/GenBank/DDBJ databases">
        <title>Draft genomes sequences of Candida glabrata isolates 1A, 1B, 2A, 2B, 3A and 3B.</title>
        <authorList>
            <person name="Haavelsrud O.E."/>
            <person name="Gaustad P."/>
        </authorList>
    </citation>
    <scope>NUCLEOTIDE SEQUENCE [LARGE SCALE GENOMIC DNA]</scope>
    <source>
        <strain evidence="5">910700640</strain>
    </source>
</reference>
<dbReference type="AlphaFoldDB" id="A0A0W0CYK5"/>
<feature type="region of interest" description="Disordered" evidence="3">
    <location>
        <begin position="502"/>
        <end position="534"/>
    </location>
</feature>
<protein>
    <submittedName>
        <fullName evidence="5">Auxilin-like clathrin uncoating factor SWA2</fullName>
    </submittedName>
</protein>
<dbReference type="GO" id="GO:0031982">
    <property type="term" value="C:vesicle"/>
    <property type="evidence" value="ECO:0007669"/>
    <property type="project" value="TreeGrafter"/>
</dbReference>
<evidence type="ECO:0000256" key="2">
    <source>
        <dbReference type="SAM" id="Coils"/>
    </source>
</evidence>
<organism evidence="5 6">
    <name type="scientific">Candida glabrata</name>
    <name type="common">Yeast</name>
    <name type="synonym">Torulopsis glabrata</name>
    <dbReference type="NCBI Taxonomy" id="5478"/>
    <lineage>
        <taxon>Eukaryota</taxon>
        <taxon>Fungi</taxon>
        <taxon>Dikarya</taxon>
        <taxon>Ascomycota</taxon>
        <taxon>Saccharomycotina</taxon>
        <taxon>Saccharomycetes</taxon>
        <taxon>Saccharomycetales</taxon>
        <taxon>Saccharomycetaceae</taxon>
        <taxon>Nakaseomyces</taxon>
    </lineage>
</organism>
<dbReference type="InterPro" id="IPR015228">
    <property type="entry name" value="SWA2_UBA"/>
</dbReference>
<dbReference type="Gene3D" id="1.10.8.10">
    <property type="entry name" value="DNA helicase RuvA subunit, C-terminal domain"/>
    <property type="match status" value="1"/>
</dbReference>
<dbReference type="VEuPathDB" id="FungiDB:B1J91_H07095g"/>
<dbReference type="GO" id="GO:0072583">
    <property type="term" value="P:clathrin-dependent endocytosis"/>
    <property type="evidence" value="ECO:0007669"/>
    <property type="project" value="TreeGrafter"/>
</dbReference>
<proteinExistence type="predicted"/>
<sequence length="661" mass="74327">MSDPFGHLLASLKEGNVPSSKPGSKENSVTPGALTPQKKKLTPLHTESIVHGNGNVVSNTNIHDDLDDLFGSIPKKEDVVQDNHTSIDGLDLFQSSSHVVSKTEPDNQEINPFDNPFETEHKSESPTEEVIDEVRDMELAKLMSLGLNIDKASSYYERGITFEDVLRKRKQKASNGYQQRSNIDRKQGGGEIRNIFDTRGSGSESLFSGILNKGKELVNQLSTYTEEENERMNKFKGYEEYSMSETYLEKENSMDPGVFSRSSQEKIPQRAARPSHEKSNSSRSKINKRMTTEAPHKPFNDDDQSSLIESKDSSRESSMPGEGTLLDFDNDNHASSPVVNTSNQNTVSITQIPISHIEISGYNEFKARGTDYFKNGDYASAVEEYEKSLNTLPMKHPLRIIAYSNIIASRIKIGQHSQSVVDAQEAMKLLPEEKSLWTAAIQNSDPVRSYNDIWPKIILRQAESYEAIEKYKLALDAYQTLLEKNLFSEKVIAGKRRCQHALGLDSKPKSNPPSKSATPAPAPRRAPTVNRQTEVVNKKSVNAEKLKKENERLAKLEDQKVALYDKVEGIINSWKNGKQDDIRYLLSNLQAVITWTQWKPVQSSELVLPRKVKITYMKAVAKLHPDKLPSSLTLEQQMIAESVFSTLSDSWENFKKSNDIN</sequence>
<feature type="domain" description="SWA2-like ubiquitin-associated" evidence="4">
    <location>
        <begin position="130"/>
        <end position="172"/>
    </location>
</feature>
<dbReference type="GO" id="GO:0048309">
    <property type="term" value="P:endoplasmic reticulum inheritance"/>
    <property type="evidence" value="ECO:0007669"/>
    <property type="project" value="EnsemblFungi"/>
</dbReference>
<keyword evidence="1" id="KW-0802">TPR repeat</keyword>
<dbReference type="GO" id="GO:0043130">
    <property type="term" value="F:ubiquitin binding"/>
    <property type="evidence" value="ECO:0007669"/>
    <property type="project" value="EnsemblFungi"/>
</dbReference>
<dbReference type="Gene3D" id="1.25.40.10">
    <property type="entry name" value="Tetratricopeptide repeat domain"/>
    <property type="match status" value="1"/>
</dbReference>
<evidence type="ECO:0000256" key="3">
    <source>
        <dbReference type="SAM" id="MobiDB-lite"/>
    </source>
</evidence>
<evidence type="ECO:0000313" key="6">
    <source>
        <dbReference type="Proteomes" id="UP000054886"/>
    </source>
</evidence>
<dbReference type="Gene3D" id="1.10.287.110">
    <property type="entry name" value="DnaJ domain"/>
    <property type="match status" value="1"/>
</dbReference>
<dbReference type="InterPro" id="IPR019734">
    <property type="entry name" value="TPR_rpt"/>
</dbReference>
<feature type="region of interest" description="Disordered" evidence="3">
    <location>
        <begin position="1"/>
        <end position="42"/>
    </location>
</feature>
<dbReference type="GO" id="GO:0030276">
    <property type="term" value="F:clathrin binding"/>
    <property type="evidence" value="ECO:0007669"/>
    <property type="project" value="EnsemblFungi"/>
</dbReference>
<dbReference type="GO" id="GO:0072318">
    <property type="term" value="P:clathrin coat disassembly"/>
    <property type="evidence" value="ECO:0007669"/>
    <property type="project" value="EnsemblFungi"/>
</dbReference>
<dbReference type="PANTHER" id="PTHR23172">
    <property type="entry name" value="AUXILIN/CYCLIN G-ASSOCIATED KINASE-RELATED"/>
    <property type="match status" value="1"/>
</dbReference>
<gene>
    <name evidence="5" type="ORF">AO440_002198</name>
</gene>
<feature type="region of interest" description="Disordered" evidence="3">
    <location>
        <begin position="252"/>
        <end position="341"/>
    </location>
</feature>
<evidence type="ECO:0000259" key="4">
    <source>
        <dbReference type="Pfam" id="PF09145"/>
    </source>
</evidence>
<dbReference type="SUPFAM" id="SSF46565">
    <property type="entry name" value="Chaperone J-domain"/>
    <property type="match status" value="1"/>
</dbReference>
<dbReference type="VEuPathDB" id="FungiDB:GWK60_H07073"/>
<dbReference type="GO" id="GO:0005789">
    <property type="term" value="C:endoplasmic reticulum membrane"/>
    <property type="evidence" value="ECO:0007669"/>
    <property type="project" value="EnsemblFungi"/>
</dbReference>
<dbReference type="PhylomeDB" id="A0A0W0CYK5"/>
<dbReference type="SUPFAM" id="SSF46934">
    <property type="entry name" value="UBA-like"/>
    <property type="match status" value="1"/>
</dbReference>
<comment type="caution">
    <text evidence="5">The sequence shown here is derived from an EMBL/GenBank/DDBJ whole genome shotgun (WGS) entry which is preliminary data.</text>
</comment>
<dbReference type="OMA" id="MEIARLM"/>
<dbReference type="CDD" id="cd14329">
    <property type="entry name" value="UBA_SWA2p_like"/>
    <property type="match status" value="1"/>
</dbReference>
<dbReference type="SUPFAM" id="SSF48452">
    <property type="entry name" value="TPR-like"/>
    <property type="match status" value="1"/>
</dbReference>
<dbReference type="Pfam" id="PF09145">
    <property type="entry name" value="Ubiq-assoc"/>
    <property type="match status" value="1"/>
</dbReference>
<dbReference type="InterPro" id="IPR011990">
    <property type="entry name" value="TPR-like_helical_dom_sf"/>
</dbReference>
<evidence type="ECO:0000313" key="5">
    <source>
        <dbReference type="EMBL" id="KTB04697.1"/>
    </source>
</evidence>
<feature type="compositionally biased region" description="Low complexity" evidence="3">
    <location>
        <begin position="512"/>
        <end position="528"/>
    </location>
</feature>
<accession>A0A0W0CYK5</accession>
<keyword evidence="2" id="KW-0175">Coiled coil</keyword>
<dbReference type="InterPro" id="IPR009060">
    <property type="entry name" value="UBA-like_sf"/>
</dbReference>
<feature type="region of interest" description="Disordered" evidence="3">
    <location>
        <begin position="102"/>
        <end position="127"/>
    </location>
</feature>
<name>A0A0W0CYK5_CANGB</name>
<dbReference type="Proteomes" id="UP000054886">
    <property type="component" value="Unassembled WGS sequence"/>
</dbReference>
<feature type="region of interest" description="Disordered" evidence="3">
    <location>
        <begin position="173"/>
        <end position="199"/>
    </location>
</feature>
<feature type="coiled-coil region" evidence="2">
    <location>
        <begin position="536"/>
        <end position="566"/>
    </location>
</feature>
<evidence type="ECO:0000256" key="1">
    <source>
        <dbReference type="PROSITE-ProRule" id="PRU00339"/>
    </source>
</evidence>
<dbReference type="PROSITE" id="PS50005">
    <property type="entry name" value="TPR"/>
    <property type="match status" value="1"/>
</dbReference>
<feature type="repeat" description="TPR" evidence="1">
    <location>
        <begin position="362"/>
        <end position="395"/>
    </location>
</feature>
<dbReference type="PANTHER" id="PTHR23172:SF19">
    <property type="entry name" value="J DOMAIN-CONTAINING PROTEIN"/>
    <property type="match status" value="1"/>
</dbReference>
<feature type="compositionally biased region" description="Polar residues" evidence="3">
    <location>
        <begin position="17"/>
        <end position="30"/>
    </location>
</feature>
<dbReference type="VEuPathDB" id="FungiDB:GVI51_H07007"/>
<feature type="compositionally biased region" description="Basic and acidic residues" evidence="3">
    <location>
        <begin position="290"/>
        <end position="300"/>
    </location>
</feature>
<dbReference type="InterPro" id="IPR036869">
    <property type="entry name" value="J_dom_sf"/>
</dbReference>
<feature type="compositionally biased region" description="Basic and acidic residues" evidence="3">
    <location>
        <begin position="263"/>
        <end position="280"/>
    </location>
</feature>